<dbReference type="GO" id="GO:0016491">
    <property type="term" value="F:oxidoreductase activity"/>
    <property type="evidence" value="ECO:0007669"/>
    <property type="project" value="UniProtKB-KW"/>
</dbReference>
<dbReference type="GO" id="GO:0005777">
    <property type="term" value="C:peroxisome"/>
    <property type="evidence" value="ECO:0007669"/>
    <property type="project" value="UniProtKB-SubCell"/>
</dbReference>
<keyword evidence="8" id="KW-0456">Lyase</keyword>
<dbReference type="Pfam" id="PF22622">
    <property type="entry name" value="MFE-2_hydrat-2_N"/>
    <property type="match status" value="1"/>
</dbReference>
<dbReference type="Gene3D" id="3.10.129.10">
    <property type="entry name" value="Hotdog Thioesterase"/>
    <property type="match status" value="2"/>
</dbReference>
<comment type="similarity">
    <text evidence="3">Belongs to the short-chain dehydrogenases/reductases (SDR) family.</text>
</comment>
<dbReference type="Pfam" id="PF00106">
    <property type="entry name" value="adh_short"/>
    <property type="match status" value="1"/>
</dbReference>
<name>A0A674BAK6_SALTR</name>
<evidence type="ECO:0000256" key="3">
    <source>
        <dbReference type="ARBA" id="ARBA00006484"/>
    </source>
</evidence>
<reference evidence="12" key="2">
    <citation type="submission" date="2025-09" db="UniProtKB">
        <authorList>
            <consortium name="Ensembl"/>
        </authorList>
    </citation>
    <scope>IDENTIFICATION</scope>
</reference>
<dbReference type="InterPro" id="IPR020904">
    <property type="entry name" value="Sc_DH/Rdtase_CS"/>
</dbReference>
<dbReference type="Gene3D" id="3.30.1050.10">
    <property type="entry name" value="SCP2 sterol-binding domain"/>
    <property type="match status" value="1"/>
</dbReference>
<keyword evidence="4" id="KW-0276">Fatty acid metabolism</keyword>
<feature type="domain" description="MaoC-like" evidence="9">
    <location>
        <begin position="463"/>
        <end position="542"/>
    </location>
</feature>
<feature type="domain" description="SCP2" evidence="10">
    <location>
        <begin position="567"/>
        <end position="633"/>
    </location>
</feature>
<keyword evidence="5" id="KW-0560">Oxidoreductase</keyword>
<evidence type="ECO:0000256" key="7">
    <source>
        <dbReference type="ARBA" id="ARBA00023140"/>
    </source>
</evidence>
<evidence type="ECO:0000256" key="2">
    <source>
        <dbReference type="ARBA" id="ARBA00005005"/>
    </source>
</evidence>
<dbReference type="AlphaFoldDB" id="A0A674BAK6"/>
<dbReference type="UniPathway" id="UPA00659"/>
<dbReference type="SUPFAM" id="SSF54637">
    <property type="entry name" value="Thioesterase/thiol ester dehydrase-isomerase"/>
    <property type="match status" value="2"/>
</dbReference>
<proteinExistence type="inferred from homology"/>
<evidence type="ECO:0000256" key="6">
    <source>
        <dbReference type="ARBA" id="ARBA00023098"/>
    </source>
</evidence>
<dbReference type="Gene3D" id="1.10.287.4290">
    <property type="match status" value="1"/>
</dbReference>
<dbReference type="GO" id="GO:0018812">
    <property type="term" value="F:3-hydroxyacyl-CoA dehydratase activity"/>
    <property type="evidence" value="ECO:0007669"/>
    <property type="project" value="UniProtKB-ARBA"/>
</dbReference>
<dbReference type="GeneTree" id="ENSGT00940000158343"/>
<feature type="domain" description="Peroxisomal multifunctional enzyme type 2-like N-terminal" evidence="11">
    <location>
        <begin position="318"/>
        <end position="445"/>
    </location>
</feature>
<evidence type="ECO:0000256" key="4">
    <source>
        <dbReference type="ARBA" id="ARBA00022832"/>
    </source>
</evidence>
<dbReference type="FunFam" id="1.10.287.4290:FF:000001">
    <property type="entry name" value="Peroxisomal multifunctional enzyme type 2"/>
    <property type="match status" value="1"/>
</dbReference>
<evidence type="ECO:0000256" key="1">
    <source>
        <dbReference type="ARBA" id="ARBA00004275"/>
    </source>
</evidence>
<dbReference type="PANTHER" id="PTHR45024:SF2">
    <property type="entry name" value="SCP2 DOMAIN-CONTAINING PROTEIN"/>
    <property type="match status" value="1"/>
</dbReference>
<evidence type="ECO:0000313" key="12">
    <source>
        <dbReference type="Ensembl" id="ENSSTUP00000068027.1"/>
    </source>
</evidence>
<dbReference type="InterPro" id="IPR054357">
    <property type="entry name" value="MFE-2_N"/>
</dbReference>
<dbReference type="InterPro" id="IPR036527">
    <property type="entry name" value="SCP2_sterol-bd_dom_sf"/>
</dbReference>
<comment type="pathway">
    <text evidence="2">Lipid metabolism; fatty acid beta-oxidation.</text>
</comment>
<evidence type="ECO:0000256" key="5">
    <source>
        <dbReference type="ARBA" id="ARBA00023002"/>
    </source>
</evidence>
<dbReference type="InterPro" id="IPR029069">
    <property type="entry name" value="HotDog_dom_sf"/>
</dbReference>
<dbReference type="Pfam" id="PF01575">
    <property type="entry name" value="MaoC_dehydratas"/>
    <property type="match status" value="1"/>
</dbReference>
<dbReference type="InterPro" id="IPR036291">
    <property type="entry name" value="NAD(P)-bd_dom_sf"/>
</dbReference>
<dbReference type="SUPFAM" id="SSF55718">
    <property type="entry name" value="SCP-like"/>
    <property type="match status" value="1"/>
</dbReference>
<organism evidence="12 13">
    <name type="scientific">Salmo trutta</name>
    <name type="common">Brown trout</name>
    <dbReference type="NCBI Taxonomy" id="8032"/>
    <lineage>
        <taxon>Eukaryota</taxon>
        <taxon>Metazoa</taxon>
        <taxon>Chordata</taxon>
        <taxon>Craniata</taxon>
        <taxon>Vertebrata</taxon>
        <taxon>Euteleostomi</taxon>
        <taxon>Actinopterygii</taxon>
        <taxon>Neopterygii</taxon>
        <taxon>Teleostei</taxon>
        <taxon>Protacanthopterygii</taxon>
        <taxon>Salmoniformes</taxon>
        <taxon>Salmonidae</taxon>
        <taxon>Salmoninae</taxon>
        <taxon>Salmo</taxon>
    </lineage>
</organism>
<dbReference type="InterPro" id="IPR002347">
    <property type="entry name" value="SDR_fam"/>
</dbReference>
<dbReference type="InterPro" id="IPR003033">
    <property type="entry name" value="SCP2_sterol-bd_dom"/>
</dbReference>
<evidence type="ECO:0000259" key="10">
    <source>
        <dbReference type="Pfam" id="PF02036"/>
    </source>
</evidence>
<dbReference type="CDD" id="cd03448">
    <property type="entry name" value="HDE_HSD"/>
    <property type="match status" value="1"/>
</dbReference>
<keyword evidence="6" id="KW-0443">Lipid metabolism</keyword>
<dbReference type="Proteomes" id="UP000472277">
    <property type="component" value="Chromosome 27"/>
</dbReference>
<dbReference type="GO" id="GO:0006635">
    <property type="term" value="P:fatty acid beta-oxidation"/>
    <property type="evidence" value="ECO:0007669"/>
    <property type="project" value="UniProtKB-UniPathway"/>
</dbReference>
<dbReference type="InterPro" id="IPR002539">
    <property type="entry name" value="MaoC-like_dom"/>
</dbReference>
<evidence type="ECO:0000259" key="9">
    <source>
        <dbReference type="Pfam" id="PF01575"/>
    </source>
</evidence>
<dbReference type="PRINTS" id="PR00081">
    <property type="entry name" value="GDHRDH"/>
</dbReference>
<dbReference type="Gene3D" id="3.40.50.720">
    <property type="entry name" value="NAD(P)-binding Rossmann-like Domain"/>
    <property type="match status" value="1"/>
</dbReference>
<evidence type="ECO:0000313" key="13">
    <source>
        <dbReference type="Proteomes" id="UP000472277"/>
    </source>
</evidence>
<gene>
    <name evidence="12" type="primary">HSD17B4</name>
    <name evidence="12" type="synonym">hsd17b4</name>
</gene>
<protein>
    <submittedName>
        <fullName evidence="12">Hydroxysteroid (17-beta) dehydrogenase 4</fullName>
    </submittedName>
</protein>
<accession>A0A674BAK6</accession>
<dbReference type="PROSITE" id="PS00061">
    <property type="entry name" value="ADH_SHORT"/>
    <property type="match status" value="1"/>
</dbReference>
<dbReference type="Pfam" id="PF02036">
    <property type="entry name" value="SCP2"/>
    <property type="match status" value="1"/>
</dbReference>
<evidence type="ECO:0000259" key="11">
    <source>
        <dbReference type="Pfam" id="PF22622"/>
    </source>
</evidence>
<dbReference type="SUPFAM" id="SSF51735">
    <property type="entry name" value="NAD(P)-binding Rossmann-fold domains"/>
    <property type="match status" value="1"/>
</dbReference>
<keyword evidence="7" id="KW-0576">Peroxisome</keyword>
<dbReference type="PANTHER" id="PTHR45024">
    <property type="entry name" value="DEHYDROGENASES, SHORT CHAIN"/>
    <property type="match status" value="1"/>
</dbReference>
<comment type="subcellular location">
    <subcellularLocation>
        <location evidence="1">Peroxisome</location>
    </subcellularLocation>
</comment>
<evidence type="ECO:0000256" key="8">
    <source>
        <dbReference type="ARBA" id="ARBA00023239"/>
    </source>
</evidence>
<reference evidence="12" key="1">
    <citation type="submission" date="2025-08" db="UniProtKB">
        <authorList>
            <consortium name="Ensembl"/>
        </authorList>
    </citation>
    <scope>IDENTIFICATION</scope>
</reference>
<sequence length="638" mass="68807">MSVRLVFDGKVVVVTGAGGGLGREYALAFGERGASVVVNDLGGDIKGGGKSSDAADKVVEEIKAKGGKAVANYDSVEDGEKLIQTALDAFGRIGAYLDNCFPCLKPITLYLIHRVHLRGSFMVTRAAWNHMKNQKFGRIIMTSSAAGIYGNFGQANYSAAKLGLLGLANTLAIEGQKYNIHCNTIAPTAGSRLTETVMPPDLLESLKAEYVAPLVLWLSHDQCQENGGLFEVLRWERSQGCIVRNKNQGMFPETVRDQWDNICDFTNATKPANINESLATLVEVLSRVETDEGLAPNPTSAMATALEAVGQKLPESTFSYSHTQCILYALGVGMSTKDDHHLKFLYEGHEDFSCLPTFGVIPSQAAMMDGGLGSVPGLNFDFTRVKAPGNNPNHLYFCKYRTLTSQARIADVLDKGSGAVILLDVHTYSGKELVCYNQYSLFIVGAGGFGGKRTSDKAMSTVAHPNRAPDAVMTDTTTRDQAALYRLSGDWNPLHIDPSFAAMGGFKSPILHGLCSFGFAARHVLKQYANNDASRFKSIKVKHDLGSNKLAHSANASIIISLCSPPAIDLKTGAGALHKGPYSGKTDVTITVSDDDFMEVVQGKLNPQKAFFAGKLKVRGNIMLSQKLEVILKDYAKL</sequence>
<dbReference type="Ensembl" id="ENSSTUT00000072131.1">
    <property type="protein sequence ID" value="ENSSTUP00000068027.1"/>
    <property type="gene ID" value="ENSSTUG00000029331.1"/>
</dbReference>
<dbReference type="CDD" id="cd05353">
    <property type="entry name" value="hydroxyacyl-CoA-like_DH_SDR_c-like"/>
    <property type="match status" value="1"/>
</dbReference>
<keyword evidence="13" id="KW-1185">Reference proteome</keyword>
<dbReference type="InterPro" id="IPR051687">
    <property type="entry name" value="Peroxisomal_Beta-Oxidation"/>
</dbReference>